<reference evidence="1 2" key="1">
    <citation type="submission" date="2022-04" db="EMBL/GenBank/DDBJ databases">
        <title>Genome sequence of soybean root-associated Caulobacter segnis RL271.</title>
        <authorList>
            <person name="Longley R."/>
            <person name="Bonito G."/>
            <person name="Trigodet F."/>
            <person name="Crosson S."/>
            <person name="Fiebig A."/>
        </authorList>
    </citation>
    <scope>NUCLEOTIDE SEQUENCE [LARGE SCALE GENOMIC DNA]</scope>
    <source>
        <strain evidence="1 2">RL271</strain>
    </source>
</reference>
<gene>
    <name evidence="1" type="ORF">MZV50_02965</name>
</gene>
<organism evidence="1 2">
    <name type="scientific">Caulobacter segnis</name>
    <dbReference type="NCBI Taxonomy" id="88688"/>
    <lineage>
        <taxon>Bacteria</taxon>
        <taxon>Pseudomonadati</taxon>
        <taxon>Pseudomonadota</taxon>
        <taxon>Alphaproteobacteria</taxon>
        <taxon>Caulobacterales</taxon>
        <taxon>Caulobacteraceae</taxon>
        <taxon>Caulobacter</taxon>
    </lineage>
</organism>
<dbReference type="SMART" id="SM00671">
    <property type="entry name" value="SEL1"/>
    <property type="match status" value="1"/>
</dbReference>
<dbReference type="Proteomes" id="UP001057520">
    <property type="component" value="Chromosome"/>
</dbReference>
<protein>
    <submittedName>
        <fullName evidence="1">SEL1-like repeat protein</fullName>
    </submittedName>
</protein>
<accession>A0ABY4ZUT2</accession>
<name>A0ABY4ZUT2_9CAUL</name>
<dbReference type="Pfam" id="PF08238">
    <property type="entry name" value="Sel1"/>
    <property type="match status" value="1"/>
</dbReference>
<dbReference type="InterPro" id="IPR006597">
    <property type="entry name" value="Sel1-like"/>
</dbReference>
<dbReference type="InterPro" id="IPR011990">
    <property type="entry name" value="TPR-like_helical_dom_sf"/>
</dbReference>
<proteinExistence type="predicted"/>
<evidence type="ECO:0000313" key="1">
    <source>
        <dbReference type="EMBL" id="USQ96572.1"/>
    </source>
</evidence>
<dbReference type="EMBL" id="CP096040">
    <property type="protein sequence ID" value="USQ96572.1"/>
    <property type="molecule type" value="Genomic_DNA"/>
</dbReference>
<keyword evidence="2" id="KW-1185">Reference proteome</keyword>
<dbReference type="SUPFAM" id="SSF81901">
    <property type="entry name" value="HCP-like"/>
    <property type="match status" value="1"/>
</dbReference>
<evidence type="ECO:0000313" key="2">
    <source>
        <dbReference type="Proteomes" id="UP001057520"/>
    </source>
</evidence>
<sequence>MADDDYRFNGVWAKLKWNASKTCAVGVEWRTDRQLVLGFTVTAKGDETRWAPFLTSPIGLGKIDTAAGKLVWEDDRHAWLWHSNKRDGWRIDTETLQVHFLYAPAEEGNPHGQYQLGKMYLNGDDWVGVDPVKARHWLGKSADQGFARAKRLLEDL</sequence>
<dbReference type="Gene3D" id="1.25.40.10">
    <property type="entry name" value="Tetratricopeptide repeat domain"/>
    <property type="match status" value="1"/>
</dbReference>